<proteinExistence type="predicted"/>
<dbReference type="EMBL" id="BMND01000006">
    <property type="protein sequence ID" value="GGN40817.1"/>
    <property type="molecule type" value="Genomic_DNA"/>
</dbReference>
<feature type="region of interest" description="Disordered" evidence="1">
    <location>
        <begin position="64"/>
        <end position="83"/>
    </location>
</feature>
<feature type="compositionally biased region" description="Pro residues" evidence="1">
    <location>
        <begin position="130"/>
        <end position="141"/>
    </location>
</feature>
<keyword evidence="3" id="KW-1185">Reference proteome</keyword>
<protein>
    <submittedName>
        <fullName evidence="2">Uncharacterized protein</fullName>
    </submittedName>
</protein>
<gene>
    <name evidence="2" type="ORF">GCM10012285_19370</name>
</gene>
<dbReference type="Proteomes" id="UP000600080">
    <property type="component" value="Unassembled WGS sequence"/>
</dbReference>
<organism evidence="2 3">
    <name type="scientific">Streptomyces kronopolitis</name>
    <dbReference type="NCBI Taxonomy" id="1612435"/>
    <lineage>
        <taxon>Bacteria</taxon>
        <taxon>Bacillati</taxon>
        <taxon>Actinomycetota</taxon>
        <taxon>Actinomycetes</taxon>
        <taxon>Kitasatosporales</taxon>
        <taxon>Streptomycetaceae</taxon>
        <taxon>Streptomyces</taxon>
    </lineage>
</organism>
<feature type="compositionally biased region" description="Basic and acidic residues" evidence="1">
    <location>
        <begin position="95"/>
        <end position="112"/>
    </location>
</feature>
<reference evidence="3" key="1">
    <citation type="journal article" date="2019" name="Int. J. Syst. Evol. Microbiol.">
        <title>The Global Catalogue of Microorganisms (GCM) 10K type strain sequencing project: providing services to taxonomists for standard genome sequencing and annotation.</title>
        <authorList>
            <consortium name="The Broad Institute Genomics Platform"/>
            <consortium name="The Broad Institute Genome Sequencing Center for Infectious Disease"/>
            <person name="Wu L."/>
            <person name="Ma J."/>
        </authorList>
    </citation>
    <scope>NUCLEOTIDE SEQUENCE [LARGE SCALE GENOMIC DNA]</scope>
    <source>
        <strain evidence="3">CGMCC 4.7323</strain>
    </source>
</reference>
<feature type="region of interest" description="Disordered" evidence="1">
    <location>
        <begin position="94"/>
        <end position="159"/>
    </location>
</feature>
<sequence length="230" mass="24282">MYGAVDGTESRLVAGLRRLHGHRQPTVVRLNVVPSHGSILSHAEYPPPGPCCIVAPPGQPPGTVAALPAASAAGREPPVTRDVPADRNACAARCRTREGRHRPPDGTGHRQPADGASTGRRHRRAREEPPGPTTCPPPPKSRPNTALTCTDGQITAPHRAPSRPLAVRLPTPRVTLSGRPALYRVGAVTALRERRPGPLLWGVAAPAVLVRFQRSGLGRCMESVANVANA</sequence>
<evidence type="ECO:0000313" key="3">
    <source>
        <dbReference type="Proteomes" id="UP000600080"/>
    </source>
</evidence>
<name>A0ABQ2J5Z5_9ACTN</name>
<accession>A0ABQ2J5Z5</accession>
<evidence type="ECO:0000256" key="1">
    <source>
        <dbReference type="SAM" id="MobiDB-lite"/>
    </source>
</evidence>
<evidence type="ECO:0000313" key="2">
    <source>
        <dbReference type="EMBL" id="GGN40817.1"/>
    </source>
</evidence>
<comment type="caution">
    <text evidence="2">The sequence shown here is derived from an EMBL/GenBank/DDBJ whole genome shotgun (WGS) entry which is preliminary data.</text>
</comment>